<dbReference type="Proteomes" id="UP000505355">
    <property type="component" value="Chromosome"/>
</dbReference>
<feature type="transmembrane region" description="Helical" evidence="1">
    <location>
        <begin position="41"/>
        <end position="61"/>
    </location>
</feature>
<dbReference type="AlphaFoldDB" id="A0A7D4ULW9"/>
<feature type="transmembrane region" description="Helical" evidence="1">
    <location>
        <begin position="144"/>
        <end position="169"/>
    </location>
</feature>
<dbReference type="InterPro" id="IPR025250">
    <property type="entry name" value="DUF4199"/>
</dbReference>
<name>A0A7D4ULW9_9SPHI</name>
<organism evidence="2 3">
    <name type="scientific">Mucilaginibacter mali</name>
    <dbReference type="NCBI Taxonomy" id="2740462"/>
    <lineage>
        <taxon>Bacteria</taxon>
        <taxon>Pseudomonadati</taxon>
        <taxon>Bacteroidota</taxon>
        <taxon>Sphingobacteriia</taxon>
        <taxon>Sphingobacteriales</taxon>
        <taxon>Sphingobacteriaceae</taxon>
        <taxon>Mucilaginibacter</taxon>
    </lineage>
</organism>
<reference evidence="2 3" key="1">
    <citation type="submission" date="2020-05" db="EMBL/GenBank/DDBJ databases">
        <title>Mucilaginibacter mali sp. nov.</title>
        <authorList>
            <person name="Kim H.S."/>
            <person name="Lee K.C."/>
            <person name="Suh M.K."/>
            <person name="Kim J.-S."/>
            <person name="Han K.-I."/>
            <person name="Eom M.K."/>
            <person name="Shin Y.K."/>
            <person name="Lee J.-S."/>
        </authorList>
    </citation>
    <scope>NUCLEOTIDE SEQUENCE [LARGE SCALE GENOMIC DNA]</scope>
    <source>
        <strain evidence="2 3">G2-14</strain>
    </source>
</reference>
<gene>
    <name evidence="2" type="ORF">HQ865_12165</name>
</gene>
<dbReference type="Pfam" id="PF13858">
    <property type="entry name" value="DUF4199"/>
    <property type="match status" value="1"/>
</dbReference>
<evidence type="ECO:0000313" key="2">
    <source>
        <dbReference type="EMBL" id="QKJ30481.1"/>
    </source>
</evidence>
<feature type="transmembrane region" description="Helical" evidence="1">
    <location>
        <begin position="5"/>
        <end position="26"/>
    </location>
</feature>
<proteinExistence type="predicted"/>
<evidence type="ECO:0000313" key="3">
    <source>
        <dbReference type="Proteomes" id="UP000505355"/>
    </source>
</evidence>
<protein>
    <submittedName>
        <fullName evidence="2">DUF4199 domain-containing protein</fullName>
    </submittedName>
</protein>
<feature type="transmembrane region" description="Helical" evidence="1">
    <location>
        <begin position="73"/>
        <end position="93"/>
    </location>
</feature>
<dbReference type="RefSeq" id="WP_173415156.1">
    <property type="nucleotide sequence ID" value="NZ_CP054139.1"/>
</dbReference>
<dbReference type="EMBL" id="CP054139">
    <property type="protein sequence ID" value="QKJ30481.1"/>
    <property type="molecule type" value="Genomic_DNA"/>
</dbReference>
<sequence length="178" mass="20285">MKTTIIRYGLYGAALQIVFFIIYWLILRVQITPENYNTQEITGYLEILASLCFVYFGIRYYRDQVNGHIITFGKALGIGLLISLIPAIAFGLLDQLYTKMVDPHFLEKWTNIQVEQLRKSTPPAEFPAKVKALKAEIETYSNPFIGWLVMFLTVFFIGVIVSAVSALILKRKTIKPNA</sequence>
<keyword evidence="3" id="KW-1185">Reference proteome</keyword>
<evidence type="ECO:0000256" key="1">
    <source>
        <dbReference type="SAM" id="Phobius"/>
    </source>
</evidence>
<keyword evidence="1" id="KW-0472">Membrane</keyword>
<keyword evidence="1" id="KW-1133">Transmembrane helix</keyword>
<accession>A0A7D4ULW9</accession>
<dbReference type="KEGG" id="mmab:HQ865_12165"/>
<keyword evidence="1" id="KW-0812">Transmembrane</keyword>